<name>A0AAV1M7M6_9NEOP</name>
<proteinExistence type="predicted"/>
<organism evidence="1 2">
    <name type="scientific">Parnassius mnemosyne</name>
    <name type="common">clouded apollo</name>
    <dbReference type="NCBI Taxonomy" id="213953"/>
    <lineage>
        <taxon>Eukaryota</taxon>
        <taxon>Metazoa</taxon>
        <taxon>Ecdysozoa</taxon>
        <taxon>Arthropoda</taxon>
        <taxon>Hexapoda</taxon>
        <taxon>Insecta</taxon>
        <taxon>Pterygota</taxon>
        <taxon>Neoptera</taxon>
        <taxon>Endopterygota</taxon>
        <taxon>Lepidoptera</taxon>
        <taxon>Glossata</taxon>
        <taxon>Ditrysia</taxon>
        <taxon>Papilionoidea</taxon>
        <taxon>Papilionidae</taxon>
        <taxon>Parnassiinae</taxon>
        <taxon>Parnassini</taxon>
        <taxon>Parnassius</taxon>
        <taxon>Driopa</taxon>
    </lineage>
</organism>
<reference evidence="1 2" key="1">
    <citation type="submission" date="2023-11" db="EMBL/GenBank/DDBJ databases">
        <authorList>
            <person name="Hedman E."/>
            <person name="Englund M."/>
            <person name="Stromberg M."/>
            <person name="Nyberg Akerstrom W."/>
            <person name="Nylinder S."/>
            <person name="Jareborg N."/>
            <person name="Kallberg Y."/>
            <person name="Kronander E."/>
        </authorList>
    </citation>
    <scope>NUCLEOTIDE SEQUENCE [LARGE SCALE GENOMIC DNA]</scope>
</reference>
<dbReference type="EMBL" id="CAVLGL010000137">
    <property type="protein sequence ID" value="CAK1602357.1"/>
    <property type="molecule type" value="Genomic_DNA"/>
</dbReference>
<evidence type="ECO:0000313" key="2">
    <source>
        <dbReference type="Proteomes" id="UP001314205"/>
    </source>
</evidence>
<accession>A0AAV1M7M6</accession>
<keyword evidence="2" id="KW-1185">Reference proteome</keyword>
<sequence length="67" mass="8040">MFTRNPETLTYIDRHTSPRPLLHLLAIWPNNCHYEYSYLRNEGSLVAVHYYTWSSSTERRICHNVSK</sequence>
<protein>
    <submittedName>
        <fullName evidence="1">Uncharacterized protein</fullName>
    </submittedName>
</protein>
<evidence type="ECO:0000313" key="1">
    <source>
        <dbReference type="EMBL" id="CAK1602357.1"/>
    </source>
</evidence>
<dbReference type="AlphaFoldDB" id="A0AAV1M7M6"/>
<comment type="caution">
    <text evidence="1">The sequence shown here is derived from an EMBL/GenBank/DDBJ whole genome shotgun (WGS) entry which is preliminary data.</text>
</comment>
<dbReference type="Proteomes" id="UP001314205">
    <property type="component" value="Unassembled WGS sequence"/>
</dbReference>
<gene>
    <name evidence="1" type="ORF">PARMNEM_LOCUS20871</name>
</gene>